<accession>A0AAV5C6I1</accession>
<evidence type="ECO:0000313" key="5">
    <source>
        <dbReference type="EMBL" id="GJM93769.1"/>
    </source>
</evidence>
<dbReference type="InterPro" id="IPR000858">
    <property type="entry name" value="S_locus_glycoprot_dom"/>
</dbReference>
<reference evidence="5" key="1">
    <citation type="journal article" date="2018" name="DNA Res.">
        <title>Multiple hybrid de novo genome assembly of finger millet, an orphan allotetraploid crop.</title>
        <authorList>
            <person name="Hatakeyama M."/>
            <person name="Aluri S."/>
            <person name="Balachadran M.T."/>
            <person name="Sivarajan S.R."/>
            <person name="Patrignani A."/>
            <person name="Gruter S."/>
            <person name="Poveda L."/>
            <person name="Shimizu-Inatsugi R."/>
            <person name="Baeten J."/>
            <person name="Francoijs K.J."/>
            <person name="Nataraja K.N."/>
            <person name="Reddy Y.A.N."/>
            <person name="Phadnis S."/>
            <person name="Ravikumar R.L."/>
            <person name="Schlapbach R."/>
            <person name="Sreeman S.M."/>
            <person name="Shimizu K.K."/>
        </authorList>
    </citation>
    <scope>NUCLEOTIDE SEQUENCE</scope>
</reference>
<gene>
    <name evidence="5" type="primary">ga10356</name>
    <name evidence="5" type="ORF">PR202_ga10356</name>
</gene>
<feature type="domain" description="Apple" evidence="4">
    <location>
        <begin position="117"/>
        <end position="199"/>
    </location>
</feature>
<dbReference type="PANTHER" id="PTHR32444:SF235">
    <property type="entry name" value="OS01G0783900 PROTEIN"/>
    <property type="match status" value="1"/>
</dbReference>
<dbReference type="CDD" id="cd01098">
    <property type="entry name" value="PAN_AP_plant"/>
    <property type="match status" value="1"/>
</dbReference>
<dbReference type="InterPro" id="IPR003609">
    <property type="entry name" value="Pan_app"/>
</dbReference>
<comment type="caution">
    <text evidence="5">The sequence shown here is derived from an EMBL/GenBank/DDBJ whole genome shotgun (WGS) entry which is preliminary data.</text>
</comment>
<dbReference type="PANTHER" id="PTHR32444">
    <property type="entry name" value="BULB-TYPE LECTIN DOMAIN-CONTAINING PROTEIN"/>
    <property type="match status" value="1"/>
</dbReference>
<dbReference type="SMART" id="SM00473">
    <property type="entry name" value="PAN_AP"/>
    <property type="match status" value="1"/>
</dbReference>
<evidence type="ECO:0000259" key="4">
    <source>
        <dbReference type="PROSITE" id="PS50948"/>
    </source>
</evidence>
<dbReference type="EMBL" id="BQKI01000004">
    <property type="protein sequence ID" value="GJM93769.1"/>
    <property type="molecule type" value="Genomic_DNA"/>
</dbReference>
<keyword evidence="3" id="KW-0472">Membrane</keyword>
<protein>
    <recommendedName>
        <fullName evidence="4">Apple domain-containing protein</fullName>
    </recommendedName>
</protein>
<keyword evidence="3" id="KW-0812">Transmembrane</keyword>
<organism evidence="5 6">
    <name type="scientific">Eleusine coracana subsp. coracana</name>
    <dbReference type="NCBI Taxonomy" id="191504"/>
    <lineage>
        <taxon>Eukaryota</taxon>
        <taxon>Viridiplantae</taxon>
        <taxon>Streptophyta</taxon>
        <taxon>Embryophyta</taxon>
        <taxon>Tracheophyta</taxon>
        <taxon>Spermatophyta</taxon>
        <taxon>Magnoliopsida</taxon>
        <taxon>Liliopsida</taxon>
        <taxon>Poales</taxon>
        <taxon>Poaceae</taxon>
        <taxon>PACMAD clade</taxon>
        <taxon>Chloridoideae</taxon>
        <taxon>Cynodonteae</taxon>
        <taxon>Eleusininae</taxon>
        <taxon>Eleusine</taxon>
    </lineage>
</organism>
<evidence type="ECO:0000256" key="2">
    <source>
        <dbReference type="ARBA" id="ARBA00023157"/>
    </source>
</evidence>
<dbReference type="Pfam" id="PF00954">
    <property type="entry name" value="S_locus_glycop"/>
    <property type="match status" value="1"/>
</dbReference>
<keyword evidence="1" id="KW-0732">Signal</keyword>
<evidence type="ECO:0000256" key="1">
    <source>
        <dbReference type="ARBA" id="ARBA00022729"/>
    </source>
</evidence>
<keyword evidence="6" id="KW-1185">Reference proteome</keyword>
<keyword evidence="2" id="KW-1015">Disulfide bond</keyword>
<keyword evidence="3" id="KW-1133">Transmembrane helix</keyword>
<name>A0AAV5C6I1_ELECO</name>
<evidence type="ECO:0000313" key="6">
    <source>
        <dbReference type="Proteomes" id="UP001054889"/>
    </source>
</evidence>
<dbReference type="AlphaFoldDB" id="A0AAV5C6I1"/>
<proteinExistence type="predicted"/>
<sequence>MASYPKLAVTYEFIVNAQESYFVYHTNETMVTAIFVMEVSGQVKTVAWLESVQDWVPVMALPKAQCSAYYVCGSFSMCTENAFTFCSCLRGFSKKYEGNWLYGNPSGECARNARLQCGGNSSRNTEVDGFYSLAVAKLPDKAWSAVATGIDACKEACLNNCSCVAYFYGNSCSLWYGDLNNLVAPTDGSLGPSIIHIRLAASEFVSGSSKTSKALSVFALTGGAVIITLIVILK</sequence>
<dbReference type="PROSITE" id="PS50948">
    <property type="entry name" value="PAN"/>
    <property type="match status" value="1"/>
</dbReference>
<dbReference type="GO" id="GO:0048544">
    <property type="term" value="P:recognition of pollen"/>
    <property type="evidence" value="ECO:0007669"/>
    <property type="project" value="InterPro"/>
</dbReference>
<dbReference type="Proteomes" id="UP001054889">
    <property type="component" value="Unassembled WGS sequence"/>
</dbReference>
<dbReference type="Pfam" id="PF08276">
    <property type="entry name" value="PAN_2"/>
    <property type="match status" value="1"/>
</dbReference>
<feature type="transmembrane region" description="Helical" evidence="3">
    <location>
        <begin position="214"/>
        <end position="233"/>
    </location>
</feature>
<reference evidence="5" key="2">
    <citation type="submission" date="2021-12" db="EMBL/GenBank/DDBJ databases">
        <title>Resequencing data analysis of finger millet.</title>
        <authorList>
            <person name="Hatakeyama M."/>
            <person name="Aluri S."/>
            <person name="Balachadran M.T."/>
            <person name="Sivarajan S.R."/>
            <person name="Poveda L."/>
            <person name="Shimizu-Inatsugi R."/>
            <person name="Schlapbach R."/>
            <person name="Sreeman S.M."/>
            <person name="Shimizu K.K."/>
        </authorList>
    </citation>
    <scope>NUCLEOTIDE SEQUENCE</scope>
</reference>
<evidence type="ECO:0000256" key="3">
    <source>
        <dbReference type="SAM" id="Phobius"/>
    </source>
</evidence>